<dbReference type="SUPFAM" id="SSF53474">
    <property type="entry name" value="alpha/beta-Hydrolases"/>
    <property type="match status" value="1"/>
</dbReference>
<dbReference type="STRING" id="52586.A0A0B1PDN4"/>
<keyword evidence="4" id="KW-1185">Reference proteome</keyword>
<dbReference type="OMA" id="DQRMALS"/>
<dbReference type="PANTHER" id="PTHR11559">
    <property type="entry name" value="CARBOXYLESTERASE"/>
    <property type="match status" value="1"/>
</dbReference>
<gene>
    <name evidence="3" type="ORF">EV44_g0353</name>
</gene>
<dbReference type="PROSITE" id="PS00941">
    <property type="entry name" value="CARBOXYLESTERASE_B_2"/>
    <property type="match status" value="1"/>
</dbReference>
<dbReference type="EMBL" id="JNVN01000378">
    <property type="protein sequence ID" value="KHJ35475.1"/>
    <property type="molecule type" value="Genomic_DNA"/>
</dbReference>
<reference evidence="3 4" key="1">
    <citation type="journal article" date="2014" name="BMC Genomics">
        <title>Adaptive genomic structural variation in the grape powdery mildew pathogen, Erysiphe necator.</title>
        <authorList>
            <person name="Jones L."/>
            <person name="Riaz S."/>
            <person name="Morales-Cruz A."/>
            <person name="Amrine K.C."/>
            <person name="McGuire B."/>
            <person name="Gubler W.D."/>
            <person name="Walker M.A."/>
            <person name="Cantu D."/>
        </authorList>
    </citation>
    <scope>NUCLEOTIDE SEQUENCE [LARGE SCALE GENOMIC DNA]</scope>
    <source>
        <strain evidence="4">c</strain>
    </source>
</reference>
<dbReference type="ESTHER" id="uncne-a0a0b1pdn4">
    <property type="family name" value="Fungal_carboxylesterase_lipase"/>
</dbReference>
<name>A0A0B1PDN4_UNCNE</name>
<feature type="signal peptide" evidence="1">
    <location>
        <begin position="1"/>
        <end position="19"/>
    </location>
</feature>
<dbReference type="InterPro" id="IPR002018">
    <property type="entry name" value="CarbesteraseB"/>
</dbReference>
<comment type="caution">
    <text evidence="3">The sequence shown here is derived from an EMBL/GenBank/DDBJ whole genome shotgun (WGS) entry which is preliminary data.</text>
</comment>
<dbReference type="Proteomes" id="UP000030854">
    <property type="component" value="Unassembled WGS sequence"/>
</dbReference>
<evidence type="ECO:0000313" key="4">
    <source>
        <dbReference type="Proteomes" id="UP000030854"/>
    </source>
</evidence>
<dbReference type="InterPro" id="IPR019819">
    <property type="entry name" value="Carboxylesterase_B_CS"/>
</dbReference>
<protein>
    <submittedName>
        <fullName evidence="3">Putative carboxylesterase family protein</fullName>
    </submittedName>
</protein>
<dbReference type="InterPro" id="IPR029058">
    <property type="entry name" value="AB_hydrolase_fold"/>
</dbReference>
<dbReference type="AlphaFoldDB" id="A0A0B1PDN4"/>
<dbReference type="Gene3D" id="3.40.50.1820">
    <property type="entry name" value="alpha/beta hydrolase"/>
    <property type="match status" value="1"/>
</dbReference>
<organism evidence="3 4">
    <name type="scientific">Uncinula necator</name>
    <name type="common">Grape powdery mildew</name>
    <dbReference type="NCBI Taxonomy" id="52586"/>
    <lineage>
        <taxon>Eukaryota</taxon>
        <taxon>Fungi</taxon>
        <taxon>Dikarya</taxon>
        <taxon>Ascomycota</taxon>
        <taxon>Pezizomycotina</taxon>
        <taxon>Leotiomycetes</taxon>
        <taxon>Erysiphales</taxon>
        <taxon>Erysiphaceae</taxon>
        <taxon>Erysiphe</taxon>
    </lineage>
</organism>
<sequence length="579" mass="65346">MFFTRLIFLFINLATHLQAKKNRGPIPFSPIVTTEKGIHHESVLKLTHSVTYYSFFGIQYGRVLERFSEPVPVCHNSHSKKCPKGNPAISRSNKHGKGYPRCPQAVPAWMDSHIGSHHVKDPSRISEDQVEDCLFLDIFVPKKVWDRTHDKPDLGFAPTLVWIHGGGFTSGSKGLHDDPDVLLARTLEFHEAGAVIVSINYRLGLFGFLHSEKETVSNVGLLDQRMALSWIQKHIQKFGGDQFRVTVIGEGAGAGAILHHITAPNMTKHLFHHYKKPASHYQLFPFRSAIIQSPTFQPIIPSQSKYITEKVIAKASEISGQKITKVATLRKLSFETLYAVNKALVLESPYGTFTFGPTVDYQKGDLSYVPDFPLRRLKAGKVAKDVTLFVGFRKEEGHSLCPSTAGTDQGFQVHLANIFPTILQREIQYITESLYPTLDYGGDQNSVNRSADALQDLFMGCNIHYLLVFMARSYGFVLETAWASREKFLERILIRGGAITWGDSNTNRVTQWLRDIVLRFGMFATQGALEAKLRPYHRNRTVMLASDKGFQSFVENPVAKHQCRYWADTPYETKSWSSK</sequence>
<keyword evidence="1" id="KW-0732">Signal</keyword>
<dbReference type="Pfam" id="PF00135">
    <property type="entry name" value="COesterase"/>
    <property type="match status" value="1"/>
</dbReference>
<dbReference type="HOGENOM" id="CLU_006586_10_5_1"/>
<feature type="chain" id="PRO_5002059575" evidence="1">
    <location>
        <begin position="20"/>
        <end position="579"/>
    </location>
</feature>
<evidence type="ECO:0000256" key="1">
    <source>
        <dbReference type="SAM" id="SignalP"/>
    </source>
</evidence>
<feature type="domain" description="Carboxylesterase type B" evidence="2">
    <location>
        <begin position="30"/>
        <end position="464"/>
    </location>
</feature>
<proteinExistence type="predicted"/>
<accession>A0A0B1PDN4</accession>
<dbReference type="InterPro" id="IPR050309">
    <property type="entry name" value="Type-B_Carboxylest/Lipase"/>
</dbReference>
<evidence type="ECO:0000313" key="3">
    <source>
        <dbReference type="EMBL" id="KHJ35475.1"/>
    </source>
</evidence>
<evidence type="ECO:0000259" key="2">
    <source>
        <dbReference type="Pfam" id="PF00135"/>
    </source>
</evidence>